<dbReference type="PANTHER" id="PTHR47973">
    <property type="entry name" value="CYSTEINE-RICH RECEPTOR-LIKE PROTEIN KINASE 3"/>
    <property type="match status" value="1"/>
</dbReference>
<dbReference type="FunFam" id="1.10.510.10:FF:000240">
    <property type="entry name" value="Lectin-domain containing receptor kinase A4.3"/>
    <property type="match status" value="1"/>
</dbReference>
<dbReference type="AlphaFoldDB" id="A0ABD3HI58"/>
<keyword evidence="12" id="KW-0325">Glycoprotein</keyword>
<keyword evidence="10 14" id="KW-0472">Membrane</keyword>
<dbReference type="Pfam" id="PF07714">
    <property type="entry name" value="PK_Tyr_Ser-Thr"/>
    <property type="match status" value="1"/>
</dbReference>
<evidence type="ECO:0000256" key="6">
    <source>
        <dbReference type="ARBA" id="ARBA00022741"/>
    </source>
</evidence>
<keyword evidence="11" id="KW-0675">Receptor</keyword>
<evidence type="ECO:0000256" key="7">
    <source>
        <dbReference type="ARBA" id="ARBA00022777"/>
    </source>
</evidence>
<sequence length="428" mass="48610">MWRIGCRSELGNLLQKDASSKRTLTISLGPGVNGSVLLVIACILFVILGRMWKRILRRFFGDSPENLRQIQEELAKQDIRLPFYKYEELRAATKYFSDENVLGKGRYGVVYKAELADKSTVAVKLLQSTERSFTDFLKEIVLVTGIKHTNLVELKGCCVQNEKQILVYEFAENRDLGQALWGNGGSFFLNWAHRVKICVDVAKGLSYLHESKIIHRDIKPPHILLDKDWNAKIAGFTLALQLEDGESQAETIAGTLGYLSPEYRTQALITEKLDVYSYGIVLLEIISGRRCLDLRAPAGQILLQEWAFRLYEAGCLLEMAEKALLQSSPAEEIESVLKIAFCCLREKYKNRPAMSEVVTMLNGIASGVAKGIVDELREHPQVLFDNIYKALIVNSVNGNQEEKMRFHSSRFNEPFKRHRNPTEHVKLR</sequence>
<evidence type="ECO:0000256" key="3">
    <source>
        <dbReference type="ARBA" id="ARBA00022679"/>
    </source>
</evidence>
<dbReference type="PROSITE" id="PS00107">
    <property type="entry name" value="PROTEIN_KINASE_ATP"/>
    <property type="match status" value="1"/>
</dbReference>
<proteinExistence type="predicted"/>
<dbReference type="Gene3D" id="1.10.510.10">
    <property type="entry name" value="Transferase(Phosphotransferase) domain 1"/>
    <property type="match status" value="1"/>
</dbReference>
<dbReference type="PROSITE" id="PS50011">
    <property type="entry name" value="PROTEIN_KINASE_DOM"/>
    <property type="match status" value="1"/>
</dbReference>
<organism evidence="16 17">
    <name type="scientific">Riccia sorocarpa</name>
    <dbReference type="NCBI Taxonomy" id="122646"/>
    <lineage>
        <taxon>Eukaryota</taxon>
        <taxon>Viridiplantae</taxon>
        <taxon>Streptophyta</taxon>
        <taxon>Embryophyta</taxon>
        <taxon>Marchantiophyta</taxon>
        <taxon>Marchantiopsida</taxon>
        <taxon>Marchantiidae</taxon>
        <taxon>Marchantiales</taxon>
        <taxon>Ricciaceae</taxon>
        <taxon>Riccia</taxon>
    </lineage>
</organism>
<feature type="binding site" evidence="13">
    <location>
        <position position="124"/>
    </location>
    <ligand>
        <name>ATP</name>
        <dbReference type="ChEBI" id="CHEBI:30616"/>
    </ligand>
</feature>
<evidence type="ECO:0000256" key="2">
    <source>
        <dbReference type="ARBA" id="ARBA00022475"/>
    </source>
</evidence>
<evidence type="ECO:0000256" key="4">
    <source>
        <dbReference type="ARBA" id="ARBA00022692"/>
    </source>
</evidence>
<dbReference type="InterPro" id="IPR052059">
    <property type="entry name" value="CR_Ser/Thr_kinase"/>
</dbReference>
<dbReference type="EMBL" id="JBJQOH010000004">
    <property type="protein sequence ID" value="KAL3690102.1"/>
    <property type="molecule type" value="Genomic_DNA"/>
</dbReference>
<keyword evidence="17" id="KW-1185">Reference proteome</keyword>
<evidence type="ECO:0000256" key="5">
    <source>
        <dbReference type="ARBA" id="ARBA00022729"/>
    </source>
</evidence>
<dbReference type="InterPro" id="IPR017441">
    <property type="entry name" value="Protein_kinase_ATP_BS"/>
</dbReference>
<name>A0ABD3HI58_9MARC</name>
<dbReference type="GO" id="GO:0005524">
    <property type="term" value="F:ATP binding"/>
    <property type="evidence" value="ECO:0007669"/>
    <property type="project" value="UniProtKB-UniRule"/>
</dbReference>
<dbReference type="InterPro" id="IPR000719">
    <property type="entry name" value="Prot_kinase_dom"/>
</dbReference>
<dbReference type="GO" id="GO:0002229">
    <property type="term" value="P:defense response to oomycetes"/>
    <property type="evidence" value="ECO:0007669"/>
    <property type="project" value="UniProtKB-ARBA"/>
</dbReference>
<dbReference type="InterPro" id="IPR011009">
    <property type="entry name" value="Kinase-like_dom_sf"/>
</dbReference>
<feature type="domain" description="Protein kinase" evidence="15">
    <location>
        <begin position="96"/>
        <end position="382"/>
    </location>
</feature>
<evidence type="ECO:0000256" key="1">
    <source>
        <dbReference type="ARBA" id="ARBA00004251"/>
    </source>
</evidence>
<evidence type="ECO:0000256" key="14">
    <source>
        <dbReference type="SAM" id="Phobius"/>
    </source>
</evidence>
<keyword evidence="3" id="KW-0808">Transferase</keyword>
<keyword evidence="7" id="KW-0418">Kinase</keyword>
<evidence type="ECO:0000256" key="12">
    <source>
        <dbReference type="ARBA" id="ARBA00023180"/>
    </source>
</evidence>
<keyword evidence="8 13" id="KW-0067">ATP-binding</keyword>
<gene>
    <name evidence="16" type="ORF">R1sor_016411</name>
</gene>
<comment type="subcellular location">
    <subcellularLocation>
        <location evidence="1">Cell membrane</location>
        <topology evidence="1">Single-pass type I membrane protein</topology>
    </subcellularLocation>
</comment>
<dbReference type="SUPFAM" id="SSF56112">
    <property type="entry name" value="Protein kinase-like (PK-like)"/>
    <property type="match status" value="1"/>
</dbReference>
<keyword evidence="4 14" id="KW-0812">Transmembrane</keyword>
<keyword evidence="2" id="KW-1003">Cell membrane</keyword>
<dbReference type="InterPro" id="IPR001245">
    <property type="entry name" value="Ser-Thr/Tyr_kinase_cat_dom"/>
</dbReference>
<keyword evidence="9 14" id="KW-1133">Transmembrane helix</keyword>
<protein>
    <recommendedName>
        <fullName evidence="15">Protein kinase domain-containing protein</fullName>
    </recommendedName>
</protein>
<feature type="transmembrane region" description="Helical" evidence="14">
    <location>
        <begin position="24"/>
        <end position="48"/>
    </location>
</feature>
<evidence type="ECO:0000313" key="17">
    <source>
        <dbReference type="Proteomes" id="UP001633002"/>
    </source>
</evidence>
<evidence type="ECO:0000256" key="9">
    <source>
        <dbReference type="ARBA" id="ARBA00022989"/>
    </source>
</evidence>
<evidence type="ECO:0000259" key="15">
    <source>
        <dbReference type="PROSITE" id="PS50011"/>
    </source>
</evidence>
<evidence type="ECO:0000256" key="8">
    <source>
        <dbReference type="ARBA" id="ARBA00022840"/>
    </source>
</evidence>
<accession>A0ABD3HI58</accession>
<evidence type="ECO:0000256" key="10">
    <source>
        <dbReference type="ARBA" id="ARBA00023136"/>
    </source>
</evidence>
<evidence type="ECO:0000256" key="11">
    <source>
        <dbReference type="ARBA" id="ARBA00023170"/>
    </source>
</evidence>
<dbReference type="GO" id="GO:0005886">
    <property type="term" value="C:plasma membrane"/>
    <property type="evidence" value="ECO:0007669"/>
    <property type="project" value="UniProtKB-SubCell"/>
</dbReference>
<dbReference type="Gene3D" id="3.30.200.20">
    <property type="entry name" value="Phosphorylase Kinase, domain 1"/>
    <property type="match status" value="1"/>
</dbReference>
<keyword evidence="6 13" id="KW-0547">Nucleotide-binding</keyword>
<comment type="caution">
    <text evidence="16">The sequence shown here is derived from an EMBL/GenBank/DDBJ whole genome shotgun (WGS) entry which is preliminary data.</text>
</comment>
<keyword evidence="5" id="KW-0732">Signal</keyword>
<evidence type="ECO:0000313" key="16">
    <source>
        <dbReference type="EMBL" id="KAL3690102.1"/>
    </source>
</evidence>
<dbReference type="Proteomes" id="UP001633002">
    <property type="component" value="Unassembled WGS sequence"/>
</dbReference>
<reference evidence="16 17" key="1">
    <citation type="submission" date="2024-09" db="EMBL/GenBank/DDBJ databases">
        <title>Chromosome-scale assembly of Riccia sorocarpa.</title>
        <authorList>
            <person name="Paukszto L."/>
        </authorList>
    </citation>
    <scope>NUCLEOTIDE SEQUENCE [LARGE SCALE GENOMIC DNA]</scope>
    <source>
        <strain evidence="16">LP-2024</strain>
        <tissue evidence="16">Aerial parts of the thallus</tissue>
    </source>
</reference>
<evidence type="ECO:0000256" key="13">
    <source>
        <dbReference type="PROSITE-ProRule" id="PRU10141"/>
    </source>
</evidence>
<dbReference type="GO" id="GO:0016301">
    <property type="term" value="F:kinase activity"/>
    <property type="evidence" value="ECO:0007669"/>
    <property type="project" value="UniProtKB-KW"/>
</dbReference>